<dbReference type="HOGENOM" id="CLU_1347121_0_0_10"/>
<keyword evidence="4" id="KW-1185">Reference proteome</keyword>
<name>X5DF35_9BACT</name>
<evidence type="ECO:0000313" key="5">
    <source>
        <dbReference type="Proteomes" id="UP000181981"/>
    </source>
</evidence>
<dbReference type="InterPro" id="IPR008969">
    <property type="entry name" value="CarboxyPept-like_regulatory"/>
</dbReference>
<dbReference type="Proteomes" id="UP000023772">
    <property type="component" value="Chromosome"/>
</dbReference>
<dbReference type="EMBL" id="FOHT01000054">
    <property type="protein sequence ID" value="SEU14180.1"/>
    <property type="molecule type" value="Genomic_DNA"/>
</dbReference>
<dbReference type="EMBL" id="CP007451">
    <property type="protein sequence ID" value="AHW61518.1"/>
    <property type="molecule type" value="Genomic_DNA"/>
</dbReference>
<accession>X5DF35</accession>
<dbReference type="KEGG" id="dori:FH5T_03125"/>
<gene>
    <name evidence="2" type="ORF">FH5T_03125</name>
    <name evidence="3" type="ORF">SAMN05444285_15421</name>
</gene>
<feature type="region of interest" description="Disordered" evidence="1">
    <location>
        <begin position="183"/>
        <end position="203"/>
    </location>
</feature>
<evidence type="ECO:0000313" key="3">
    <source>
        <dbReference type="EMBL" id="SEU14180.1"/>
    </source>
</evidence>
<dbReference type="AlphaFoldDB" id="X5DF35"/>
<protein>
    <recommendedName>
        <fullName evidence="6">CarboxypepD_reg-like domain-containing protein</fullName>
    </recommendedName>
</protein>
<dbReference type="STRING" id="1168034.FH5T_03125"/>
<reference evidence="2 4" key="1">
    <citation type="submission" date="2014-03" db="EMBL/GenBank/DDBJ databases">
        <title>Complete genome sequence of a deeply braunched marine Bacteroidia bacterium Draconibacterium orientale type strain FH5T.</title>
        <authorList>
            <person name="Li X."/>
            <person name="Wang X."/>
            <person name="Xie Z."/>
            <person name="Du Z."/>
            <person name="Chen G."/>
        </authorList>
    </citation>
    <scope>NUCLEOTIDE SEQUENCE [LARGE SCALE GENOMIC DNA]</scope>
    <source>
        <strain evidence="2 4">FH5</strain>
    </source>
</reference>
<dbReference type="Proteomes" id="UP000181981">
    <property type="component" value="Unassembled WGS sequence"/>
</dbReference>
<dbReference type="RefSeq" id="WP_038555538.1">
    <property type="nucleotide sequence ID" value="NZ_FOHT01000054.1"/>
</dbReference>
<evidence type="ECO:0000256" key="1">
    <source>
        <dbReference type="SAM" id="MobiDB-lite"/>
    </source>
</evidence>
<sequence length="203" mass="23366">MKTIFTILFSILFLTSYGQIKRFLVQGQVVDQNDNPISDVYIVNLDNHEKDISHKNGVFSVWVSPGDSLVFSHISYFRKIVSVHTLLVNPKVELVSENVDIPEIIVSPQQVSEMDKAEQNLAFMKDYNPPVKFRMAEEESDPVSVIMTEHNDLMRSEASSISIFRFSPSENVGKLFTLWKKDQSDDYSSTRKTREELEKKKNK</sequence>
<dbReference type="OrthoDB" id="1121187at2"/>
<evidence type="ECO:0000313" key="4">
    <source>
        <dbReference type="Proteomes" id="UP000023772"/>
    </source>
</evidence>
<reference evidence="3 5" key="2">
    <citation type="submission" date="2016-10" db="EMBL/GenBank/DDBJ databases">
        <authorList>
            <person name="de Groot N.N."/>
        </authorList>
    </citation>
    <scope>NUCLEOTIDE SEQUENCE [LARGE SCALE GENOMIC DNA]</scope>
    <source>
        <strain evidence="3 5">DSM 25947</strain>
    </source>
</reference>
<evidence type="ECO:0000313" key="2">
    <source>
        <dbReference type="EMBL" id="AHW61518.1"/>
    </source>
</evidence>
<evidence type="ECO:0008006" key="6">
    <source>
        <dbReference type="Google" id="ProtNLM"/>
    </source>
</evidence>
<organism evidence="3 5">
    <name type="scientific">Draconibacterium orientale</name>
    <dbReference type="NCBI Taxonomy" id="1168034"/>
    <lineage>
        <taxon>Bacteria</taxon>
        <taxon>Pseudomonadati</taxon>
        <taxon>Bacteroidota</taxon>
        <taxon>Bacteroidia</taxon>
        <taxon>Marinilabiliales</taxon>
        <taxon>Prolixibacteraceae</taxon>
        <taxon>Draconibacterium</taxon>
    </lineage>
</organism>
<dbReference type="SUPFAM" id="SSF49464">
    <property type="entry name" value="Carboxypeptidase regulatory domain-like"/>
    <property type="match status" value="1"/>
</dbReference>
<proteinExistence type="predicted"/>